<accession>A0A444J2F0</accession>
<dbReference type="Gene3D" id="3.40.50.1820">
    <property type="entry name" value="alpha/beta hydrolase"/>
    <property type="match status" value="1"/>
</dbReference>
<dbReference type="InterPro" id="IPR000073">
    <property type="entry name" value="AB_hydrolase_1"/>
</dbReference>
<dbReference type="Pfam" id="PF00561">
    <property type="entry name" value="Abhydrolase_1"/>
    <property type="match status" value="1"/>
</dbReference>
<sequence>MPTLLINNRELHYRDQGEGPVVLFGHSYLWDSAMWRQQIAALSTSYRCIVPDLWGHGQSAPLQETPSIQSLADDHRALLCALHIECCCLIGLSVGGMWGVQLASDHPDAIEKLVIMDSFVGKEPPVSRQLYLQMLDMVEQAGALPPPLIEQLIPLFLSPLTLEEQPALATTFRHALATLPAENIPTLVALGRCIFQREDRMAALAQLKMPTLVLVGEFDQPRPPQEAKEMADALEQATYQVIAKAGHISALEQPEEVNRVLQAFLAA</sequence>
<dbReference type="PRINTS" id="PR00412">
    <property type="entry name" value="EPOXHYDRLASE"/>
</dbReference>
<dbReference type="PANTHER" id="PTHR43798:SF29">
    <property type="entry name" value="AB HYDROLASE-1 DOMAIN-CONTAINING PROTEIN"/>
    <property type="match status" value="1"/>
</dbReference>
<organism evidence="2 3">
    <name type="scientific">Candidatus Electrothrix marina</name>
    <dbReference type="NCBI Taxonomy" id="1859130"/>
    <lineage>
        <taxon>Bacteria</taxon>
        <taxon>Pseudomonadati</taxon>
        <taxon>Thermodesulfobacteriota</taxon>
        <taxon>Desulfobulbia</taxon>
        <taxon>Desulfobulbales</taxon>
        <taxon>Desulfobulbaceae</taxon>
        <taxon>Candidatus Electrothrix</taxon>
    </lineage>
</organism>
<evidence type="ECO:0000313" key="2">
    <source>
        <dbReference type="EMBL" id="RWX47060.1"/>
    </source>
</evidence>
<dbReference type="GO" id="GO:0003824">
    <property type="term" value="F:catalytic activity"/>
    <property type="evidence" value="ECO:0007669"/>
    <property type="project" value="InterPro"/>
</dbReference>
<dbReference type="InterPro" id="IPR050266">
    <property type="entry name" value="AB_hydrolase_sf"/>
</dbReference>
<dbReference type="EMBL" id="MTKQ01000184">
    <property type="protein sequence ID" value="RWX47060.1"/>
    <property type="molecule type" value="Genomic_DNA"/>
</dbReference>
<dbReference type="PRINTS" id="PR00111">
    <property type="entry name" value="ABHYDROLASE"/>
</dbReference>
<feature type="domain" description="AB hydrolase-1" evidence="1">
    <location>
        <begin position="20"/>
        <end position="253"/>
    </location>
</feature>
<dbReference type="Proteomes" id="UP000286862">
    <property type="component" value="Unassembled WGS sequence"/>
</dbReference>
<gene>
    <name evidence="2" type="ORF">VT99_11844</name>
</gene>
<dbReference type="PANTHER" id="PTHR43798">
    <property type="entry name" value="MONOACYLGLYCEROL LIPASE"/>
    <property type="match status" value="1"/>
</dbReference>
<proteinExistence type="predicted"/>
<reference evidence="2 3" key="1">
    <citation type="submission" date="2017-01" db="EMBL/GenBank/DDBJ databases">
        <title>The cable genome- insights into the physiology and evolution of filamentous bacteria capable of sulfide oxidation via long distance electron transfer.</title>
        <authorList>
            <person name="Schreiber L."/>
            <person name="Bjerg J.T."/>
            <person name="Boggild A."/>
            <person name="Van De Vossenberg J."/>
            <person name="Meysman F."/>
            <person name="Nielsen L.P."/>
            <person name="Schramm A."/>
            <person name="Kjeldsen K.U."/>
        </authorList>
    </citation>
    <scope>NUCLEOTIDE SEQUENCE [LARGE SCALE GENOMIC DNA]</scope>
    <source>
        <strain evidence="2">A2</strain>
    </source>
</reference>
<dbReference type="InterPro" id="IPR029058">
    <property type="entry name" value="AB_hydrolase_fold"/>
</dbReference>
<protein>
    <submittedName>
        <fullName evidence="2">Pimeloyl-ACP methyl ester carboxylesterase</fullName>
    </submittedName>
</protein>
<dbReference type="SUPFAM" id="SSF53474">
    <property type="entry name" value="alpha/beta-Hydrolases"/>
    <property type="match status" value="1"/>
</dbReference>
<evidence type="ECO:0000259" key="1">
    <source>
        <dbReference type="Pfam" id="PF00561"/>
    </source>
</evidence>
<comment type="caution">
    <text evidence="2">The sequence shown here is derived from an EMBL/GenBank/DDBJ whole genome shotgun (WGS) entry which is preliminary data.</text>
</comment>
<name>A0A444J2F0_9BACT</name>
<dbReference type="AlphaFoldDB" id="A0A444J2F0"/>
<dbReference type="InterPro" id="IPR000639">
    <property type="entry name" value="Epox_hydrolase-like"/>
</dbReference>
<evidence type="ECO:0000313" key="3">
    <source>
        <dbReference type="Proteomes" id="UP000286862"/>
    </source>
</evidence>